<dbReference type="GO" id="GO:0071972">
    <property type="term" value="F:peptidoglycan L,D-transpeptidase activity"/>
    <property type="evidence" value="ECO:0007669"/>
    <property type="project" value="TreeGrafter"/>
</dbReference>
<keyword evidence="5 7" id="KW-0573">Peptidoglycan synthesis</keyword>
<keyword evidence="8" id="KW-0732">Signal</keyword>
<dbReference type="InterPro" id="IPR016915">
    <property type="entry name" value="UCP029342"/>
</dbReference>
<evidence type="ECO:0000256" key="8">
    <source>
        <dbReference type="SAM" id="SignalP"/>
    </source>
</evidence>
<keyword evidence="11" id="KW-1185">Reference proteome</keyword>
<dbReference type="GO" id="GO:0008360">
    <property type="term" value="P:regulation of cell shape"/>
    <property type="evidence" value="ECO:0007669"/>
    <property type="project" value="UniProtKB-UniRule"/>
</dbReference>
<dbReference type="GO" id="GO:0016740">
    <property type="term" value="F:transferase activity"/>
    <property type="evidence" value="ECO:0007669"/>
    <property type="project" value="UniProtKB-KW"/>
</dbReference>
<evidence type="ECO:0000313" key="11">
    <source>
        <dbReference type="Proteomes" id="UP000198281"/>
    </source>
</evidence>
<evidence type="ECO:0000256" key="5">
    <source>
        <dbReference type="ARBA" id="ARBA00022984"/>
    </source>
</evidence>
<dbReference type="InterPro" id="IPR038063">
    <property type="entry name" value="Transpep_catalytic_dom"/>
</dbReference>
<dbReference type="CDD" id="cd16913">
    <property type="entry name" value="YkuD_like"/>
    <property type="match status" value="1"/>
</dbReference>
<evidence type="ECO:0000313" key="10">
    <source>
        <dbReference type="EMBL" id="SNS66038.1"/>
    </source>
</evidence>
<comment type="similarity">
    <text evidence="2">Belongs to the YkuD family.</text>
</comment>
<evidence type="ECO:0000256" key="4">
    <source>
        <dbReference type="ARBA" id="ARBA00022960"/>
    </source>
</evidence>
<dbReference type="SUPFAM" id="SSF141523">
    <property type="entry name" value="L,D-transpeptidase catalytic domain-like"/>
    <property type="match status" value="1"/>
</dbReference>
<feature type="active site" description="Nucleophile" evidence="7">
    <location>
        <position position="144"/>
    </location>
</feature>
<feature type="signal peptide" evidence="8">
    <location>
        <begin position="1"/>
        <end position="26"/>
    </location>
</feature>
<protein>
    <submittedName>
        <fullName evidence="10">L,D-transpeptidase catalytic domain</fullName>
    </submittedName>
</protein>
<dbReference type="EMBL" id="FZOS01000011">
    <property type="protein sequence ID" value="SNS66038.1"/>
    <property type="molecule type" value="Genomic_DNA"/>
</dbReference>
<dbReference type="GO" id="GO:0005576">
    <property type="term" value="C:extracellular region"/>
    <property type="evidence" value="ECO:0007669"/>
    <property type="project" value="TreeGrafter"/>
</dbReference>
<name>A0A239GB62_9SPHN</name>
<dbReference type="GO" id="GO:0018104">
    <property type="term" value="P:peptidoglycan-protein cross-linking"/>
    <property type="evidence" value="ECO:0007669"/>
    <property type="project" value="TreeGrafter"/>
</dbReference>
<dbReference type="GO" id="GO:0071555">
    <property type="term" value="P:cell wall organization"/>
    <property type="evidence" value="ECO:0007669"/>
    <property type="project" value="UniProtKB-UniRule"/>
</dbReference>
<evidence type="ECO:0000256" key="6">
    <source>
        <dbReference type="ARBA" id="ARBA00023316"/>
    </source>
</evidence>
<evidence type="ECO:0000256" key="2">
    <source>
        <dbReference type="ARBA" id="ARBA00005992"/>
    </source>
</evidence>
<comment type="pathway">
    <text evidence="1 7">Cell wall biogenesis; peptidoglycan biosynthesis.</text>
</comment>
<dbReference type="AlphaFoldDB" id="A0A239GB62"/>
<dbReference type="Gene3D" id="2.40.440.10">
    <property type="entry name" value="L,D-transpeptidase catalytic domain-like"/>
    <property type="match status" value="1"/>
</dbReference>
<dbReference type="InterPro" id="IPR005490">
    <property type="entry name" value="LD_TPept_cat_dom"/>
</dbReference>
<dbReference type="PROSITE" id="PS52029">
    <property type="entry name" value="LD_TPASE"/>
    <property type="match status" value="1"/>
</dbReference>
<dbReference type="PANTHER" id="PTHR30582:SF2">
    <property type="entry name" value="L,D-TRANSPEPTIDASE YCIB-RELATED"/>
    <property type="match status" value="1"/>
</dbReference>
<keyword evidence="4 7" id="KW-0133">Cell shape</keyword>
<keyword evidence="3" id="KW-0808">Transferase</keyword>
<evidence type="ECO:0000256" key="3">
    <source>
        <dbReference type="ARBA" id="ARBA00022679"/>
    </source>
</evidence>
<gene>
    <name evidence="10" type="ORF">SAMN06295912_111105</name>
</gene>
<dbReference type="UniPathway" id="UPA00219"/>
<dbReference type="InterPro" id="IPR050979">
    <property type="entry name" value="LD-transpeptidase"/>
</dbReference>
<accession>A0A239GB62</accession>
<dbReference type="OrthoDB" id="463216at2"/>
<evidence type="ECO:0000256" key="1">
    <source>
        <dbReference type="ARBA" id="ARBA00004752"/>
    </source>
</evidence>
<dbReference type="PIRSF" id="PIRSF029342">
    <property type="entry name" value="UCP029342_ErfK/YbiS/YcfS/YnhG"/>
    <property type="match status" value="1"/>
</dbReference>
<dbReference type="NCBIfam" id="NF004785">
    <property type="entry name" value="PRK06132.1-2"/>
    <property type="match status" value="1"/>
</dbReference>
<feature type="active site" description="Proton donor/acceptor" evidence="7">
    <location>
        <position position="131"/>
    </location>
</feature>
<keyword evidence="6 7" id="KW-0961">Cell wall biogenesis/degradation</keyword>
<sequence length="328" mass="34544">MMITSRRGAMLWLGGGIALSAGAAHAMQALNPATIEESVANLKPGQFLWAPDIAPDGPVMVLVSLALQRAYVYRNGVLIGVSTVSTGKKGHETPTGVFTVLQKAKVHHSNLYNNAAMPYMQRLTWDGIAMHAGSLPGYPASHGCIRLPPAFARQLYGVTALGLTVVITENGAVPRVAPTPAMLEAGTGTPPDADADGVRWTPEKSPTGPISIIISASDRRLVVLRNGKEIGRTPVTIAGEVAGTSAYTLRAIEGTTYHWLQLPLPGQTVAPNTELLPEERERLRLPEDFRAQLAGILAPGATVVLTGDSLRSGGAGKKLTVIKSEDEG</sequence>
<proteinExistence type="inferred from homology"/>
<reference evidence="11" key="1">
    <citation type="submission" date="2017-06" db="EMBL/GenBank/DDBJ databases">
        <authorList>
            <person name="Varghese N."/>
            <person name="Submissions S."/>
        </authorList>
    </citation>
    <scope>NUCLEOTIDE SEQUENCE [LARGE SCALE GENOMIC DNA]</scope>
    <source>
        <strain evidence="11">LNB2</strain>
    </source>
</reference>
<feature type="domain" description="L,D-TPase catalytic" evidence="9">
    <location>
        <begin position="59"/>
        <end position="168"/>
    </location>
</feature>
<dbReference type="RefSeq" id="WP_089219840.1">
    <property type="nucleotide sequence ID" value="NZ_FZOS01000011.1"/>
</dbReference>
<dbReference type="PANTHER" id="PTHR30582">
    <property type="entry name" value="L,D-TRANSPEPTIDASE"/>
    <property type="match status" value="1"/>
</dbReference>
<evidence type="ECO:0000256" key="7">
    <source>
        <dbReference type="PROSITE-ProRule" id="PRU01373"/>
    </source>
</evidence>
<evidence type="ECO:0000259" key="9">
    <source>
        <dbReference type="PROSITE" id="PS52029"/>
    </source>
</evidence>
<organism evidence="10 11">
    <name type="scientific">Edaphosphingomonas laterariae</name>
    <dbReference type="NCBI Taxonomy" id="861865"/>
    <lineage>
        <taxon>Bacteria</taxon>
        <taxon>Pseudomonadati</taxon>
        <taxon>Pseudomonadota</taxon>
        <taxon>Alphaproteobacteria</taxon>
        <taxon>Sphingomonadales</taxon>
        <taxon>Rhizorhabdaceae</taxon>
        <taxon>Edaphosphingomonas</taxon>
    </lineage>
</organism>
<dbReference type="Proteomes" id="UP000198281">
    <property type="component" value="Unassembled WGS sequence"/>
</dbReference>
<feature type="chain" id="PRO_5013189955" evidence="8">
    <location>
        <begin position="27"/>
        <end position="328"/>
    </location>
</feature>
<dbReference type="Pfam" id="PF03734">
    <property type="entry name" value="YkuD"/>
    <property type="match status" value="1"/>
</dbReference>